<protein>
    <submittedName>
        <fullName evidence="2">Uncharacterized protein</fullName>
    </submittedName>
</protein>
<gene>
    <name evidence="2" type="ORF">DAT39_005057</name>
</gene>
<dbReference type="Proteomes" id="UP000727407">
    <property type="component" value="Unassembled WGS sequence"/>
</dbReference>
<name>A0A8J4URH3_CLAMG</name>
<evidence type="ECO:0000256" key="1">
    <source>
        <dbReference type="SAM" id="MobiDB-lite"/>
    </source>
</evidence>
<accession>A0A8J4URH3</accession>
<comment type="caution">
    <text evidence="2">The sequence shown here is derived from an EMBL/GenBank/DDBJ whole genome shotgun (WGS) entry which is preliminary data.</text>
</comment>
<dbReference type="AlphaFoldDB" id="A0A8J4URH3"/>
<proteinExistence type="predicted"/>
<dbReference type="EMBL" id="QNUK01000047">
    <property type="protein sequence ID" value="KAF5905277.1"/>
    <property type="molecule type" value="Genomic_DNA"/>
</dbReference>
<organism evidence="2 3">
    <name type="scientific">Clarias magur</name>
    <name type="common">Asian catfish</name>
    <name type="synonym">Macropteronotus magur</name>
    <dbReference type="NCBI Taxonomy" id="1594786"/>
    <lineage>
        <taxon>Eukaryota</taxon>
        <taxon>Metazoa</taxon>
        <taxon>Chordata</taxon>
        <taxon>Craniata</taxon>
        <taxon>Vertebrata</taxon>
        <taxon>Euteleostomi</taxon>
        <taxon>Actinopterygii</taxon>
        <taxon>Neopterygii</taxon>
        <taxon>Teleostei</taxon>
        <taxon>Ostariophysi</taxon>
        <taxon>Siluriformes</taxon>
        <taxon>Clariidae</taxon>
        <taxon>Clarias</taxon>
    </lineage>
</organism>
<sequence length="51" mass="5796">MNIALCVAEEEKQAPAHFTSHQTDLENHEKPQTLFSRGHAEYQSSQAKRSN</sequence>
<feature type="region of interest" description="Disordered" evidence="1">
    <location>
        <begin position="1"/>
        <end position="51"/>
    </location>
</feature>
<evidence type="ECO:0000313" key="3">
    <source>
        <dbReference type="Proteomes" id="UP000727407"/>
    </source>
</evidence>
<keyword evidence="3" id="KW-1185">Reference proteome</keyword>
<feature type="compositionally biased region" description="Polar residues" evidence="1">
    <location>
        <begin position="42"/>
        <end position="51"/>
    </location>
</feature>
<evidence type="ECO:0000313" key="2">
    <source>
        <dbReference type="EMBL" id="KAF5905277.1"/>
    </source>
</evidence>
<reference evidence="2" key="1">
    <citation type="submission" date="2020-07" db="EMBL/GenBank/DDBJ databases">
        <title>Clarias magur genome sequencing, assembly and annotation.</title>
        <authorList>
            <person name="Kushwaha B."/>
            <person name="Kumar R."/>
            <person name="Das P."/>
            <person name="Joshi C.G."/>
            <person name="Kumar D."/>
            <person name="Nagpure N.S."/>
            <person name="Pandey M."/>
            <person name="Agarwal S."/>
            <person name="Srivastava S."/>
            <person name="Singh M."/>
            <person name="Sahoo L."/>
            <person name="Jayasankar P."/>
            <person name="Meher P.K."/>
            <person name="Koringa P.G."/>
            <person name="Iquebal M.A."/>
            <person name="Das S.P."/>
            <person name="Bit A."/>
            <person name="Patnaik S."/>
            <person name="Patel N."/>
            <person name="Shah T.M."/>
            <person name="Hinsu A."/>
            <person name="Jena J.K."/>
        </authorList>
    </citation>
    <scope>NUCLEOTIDE SEQUENCE</scope>
    <source>
        <strain evidence="2">CIFAMagur01</strain>
        <tissue evidence="2">Testis</tissue>
    </source>
</reference>